<gene>
    <name evidence="1" type="ORF">FHR97_003728</name>
</gene>
<keyword evidence="2" id="KW-1185">Reference proteome</keyword>
<comment type="caution">
    <text evidence="1">The sequence shown here is derived from an EMBL/GenBank/DDBJ whole genome shotgun (WGS) entry which is preliminary data.</text>
</comment>
<evidence type="ECO:0008006" key="3">
    <source>
        <dbReference type="Google" id="ProtNLM"/>
    </source>
</evidence>
<dbReference type="Proteomes" id="UP000518892">
    <property type="component" value="Unassembled WGS sequence"/>
</dbReference>
<dbReference type="EMBL" id="JACHXR010000016">
    <property type="protein sequence ID" value="MBB3232850.1"/>
    <property type="molecule type" value="Genomic_DNA"/>
</dbReference>
<reference evidence="1 2" key="1">
    <citation type="submission" date="2020-08" db="EMBL/GenBank/DDBJ databases">
        <title>Genomic Encyclopedia of Type Strains, Phase III (KMG-III): the genomes of soil and plant-associated and newly described type strains.</title>
        <authorList>
            <person name="Whitman W."/>
        </authorList>
    </citation>
    <scope>NUCLEOTIDE SEQUENCE [LARGE SCALE GENOMIC DNA]</scope>
    <source>
        <strain evidence="1 2">CECT 7744</strain>
    </source>
</reference>
<evidence type="ECO:0000313" key="2">
    <source>
        <dbReference type="Proteomes" id="UP000518892"/>
    </source>
</evidence>
<name>A0A7W5EYJ1_9GAMM</name>
<dbReference type="AlphaFoldDB" id="A0A7W5EYJ1"/>
<proteinExistence type="predicted"/>
<evidence type="ECO:0000313" key="1">
    <source>
        <dbReference type="EMBL" id="MBB3232850.1"/>
    </source>
</evidence>
<dbReference type="RefSeq" id="WP_183385276.1">
    <property type="nucleotide sequence ID" value="NZ_JACHXR010000016.1"/>
</dbReference>
<accession>A0A7W5EYJ1</accession>
<organism evidence="1 2">
    <name type="scientific">Halomonas stenophila</name>
    <dbReference type="NCBI Taxonomy" id="795312"/>
    <lineage>
        <taxon>Bacteria</taxon>
        <taxon>Pseudomonadati</taxon>
        <taxon>Pseudomonadota</taxon>
        <taxon>Gammaproteobacteria</taxon>
        <taxon>Oceanospirillales</taxon>
        <taxon>Halomonadaceae</taxon>
        <taxon>Halomonas</taxon>
    </lineage>
</organism>
<sequence>MARNLAIGDIVFVPCSKFPELEDHPTAFYETRVVDVDKRSIKVNLPGQVVSDFFGISLAHQNLGLLIISIGDFATEEALIGPLSKSVLQYARLLLPDDVLRHVRVRSLAELQTIWRQNHGAYTHVVFIGHGSQDGIMFGVDKWISAKKLNEEVIRIWGGSRKVIISLCCKTGYKSFGGEVSSFPQCSYFIGPYHSVHGAIASQFCQTFLAHHLLEGKTVVVAFKKARESVVGSASFRLWESNQLKAGPKA</sequence>
<protein>
    <recommendedName>
        <fullName evidence="3">CHAT domain-containing protein</fullName>
    </recommendedName>
</protein>